<evidence type="ECO:0000313" key="13">
    <source>
        <dbReference type="Proteomes" id="UP001554567"/>
    </source>
</evidence>
<dbReference type="InterPro" id="IPR042186">
    <property type="entry name" value="FimD_plug_dom"/>
</dbReference>
<feature type="signal peptide" evidence="9">
    <location>
        <begin position="1"/>
        <end position="27"/>
    </location>
</feature>
<evidence type="ECO:0000313" key="12">
    <source>
        <dbReference type="EMBL" id="MEW5288911.1"/>
    </source>
</evidence>
<evidence type="ECO:0000256" key="2">
    <source>
        <dbReference type="ARBA" id="ARBA00008064"/>
    </source>
</evidence>
<dbReference type="EMBL" id="JBFKZN010000003">
    <property type="protein sequence ID" value="MEW5288911.1"/>
    <property type="molecule type" value="Genomic_DNA"/>
</dbReference>
<organism evidence="12 13">
    <name type="scientific">Erwinia papayae</name>
    <dbReference type="NCBI Taxonomy" id="206499"/>
    <lineage>
        <taxon>Bacteria</taxon>
        <taxon>Pseudomonadati</taxon>
        <taxon>Pseudomonadota</taxon>
        <taxon>Gammaproteobacteria</taxon>
        <taxon>Enterobacterales</taxon>
        <taxon>Erwiniaceae</taxon>
        <taxon>Erwinia</taxon>
    </lineage>
</organism>
<dbReference type="Pfam" id="PF00577">
    <property type="entry name" value="Usher"/>
    <property type="match status" value="1"/>
</dbReference>
<dbReference type="Gene3D" id="2.60.40.2070">
    <property type="match status" value="1"/>
</dbReference>
<evidence type="ECO:0000256" key="9">
    <source>
        <dbReference type="SAM" id="SignalP"/>
    </source>
</evidence>
<dbReference type="Gene3D" id="3.10.20.410">
    <property type="match status" value="1"/>
</dbReference>
<keyword evidence="3" id="KW-0813">Transport</keyword>
<evidence type="ECO:0000256" key="1">
    <source>
        <dbReference type="ARBA" id="ARBA00004571"/>
    </source>
</evidence>
<dbReference type="RefSeq" id="WP_367167046.1">
    <property type="nucleotide sequence ID" value="NZ_JBFKZN010000003.1"/>
</dbReference>
<feature type="domain" description="PapC N-terminal" evidence="11">
    <location>
        <begin position="42"/>
        <end position="190"/>
    </location>
</feature>
<evidence type="ECO:0000256" key="7">
    <source>
        <dbReference type="ARBA" id="ARBA00023136"/>
    </source>
</evidence>
<dbReference type="InterPro" id="IPR000015">
    <property type="entry name" value="Fimb_usher"/>
</dbReference>
<evidence type="ECO:0000256" key="6">
    <source>
        <dbReference type="ARBA" id="ARBA00022729"/>
    </source>
</evidence>
<gene>
    <name evidence="12" type="ORF">ABW286_06910</name>
</gene>
<dbReference type="InterPro" id="IPR025885">
    <property type="entry name" value="PapC_N"/>
</dbReference>
<dbReference type="InterPro" id="IPR043142">
    <property type="entry name" value="PapC-like_C_sf"/>
</dbReference>
<evidence type="ECO:0000256" key="5">
    <source>
        <dbReference type="ARBA" id="ARBA00022692"/>
    </source>
</evidence>
<sequence>MKVSFCGQCNRKALLLCFSLMHITGFASETDENISAQEQEVEFDSSFLYVSDKNAIDLSRFASSASVLPGIYRTAVYVNNTASGKDDIHFISRQDGSVYACFNASLLKKIPFAEAKLPEDFYHGIRESDPESCIDLREKLPQAEVLYDSNEQRLDISVPQILLVKKARGAVDREEWDSGIAAMPLGYNITGYRSESQGNVWQSAYGTLNAGLNLGPWYFRHNGNGNWQEHKEFSYNAVNTWLQRDLPVIQGRILAGQTSTPGLIFDTLPFSGVQIASDDRMLPYSLRGYAPEIRGIARTSARVTVRQNNQLIYDTTVPPGEFLINDIYPAGYGSDLYVTVREADGSEQNFQVPYSSIAQLLRPGNHRYSFTAGKIRSSNLHDHPPFWEATWQYGFSNILTGWSGLQLSERYSAVQFGAALGTSAGAFALDITHARDSEKQWNNLQKSSGESYKFSYSKTVDATSSNLTLSAWQFSSQGYQDLLTTLQNRQSLKSGTSTSASWRTRQRLTLTLDQSLPTGFGHLTFSGSIQNYWNQPHDTRQFQFGYSNRFKSLTWGITANRTYSSDGDAENNYLLNFTLPLAKSASHTSSQLRVDLSRDGDGRYARQATLTGTLGDANPFSYGISATSENGNGTSGSVTGSYHSRLTAMSGSWSQGSGYKSGSFSLSGTMLAHAGGVTLTPYNSDTFALIEARGAEGARVSTYPGVYVDHAGFAAVPYLNPYQLNEVTIDPVGASSSIELDNTTQRVVPWSGAVVAVKYNTRYGNPLLINALYNGEPVRFGAEVIDEEGNSLGSVGQAGQIFVRVNTMQGQLTVKWAEGADGRCTVDYQLQRVKKEKHPRLQRFNTVCAGASSDALPVNNPRE</sequence>
<keyword evidence="6 9" id="KW-0732">Signal</keyword>
<protein>
    <submittedName>
        <fullName evidence="12">Fimbria/pilus outer membrane usher protein</fullName>
    </submittedName>
</protein>
<keyword evidence="5" id="KW-0812">Transmembrane</keyword>
<dbReference type="PANTHER" id="PTHR30451">
    <property type="entry name" value="OUTER MEMBRANE USHER PROTEIN"/>
    <property type="match status" value="1"/>
</dbReference>
<evidence type="ECO:0000256" key="4">
    <source>
        <dbReference type="ARBA" id="ARBA00022452"/>
    </source>
</evidence>
<evidence type="ECO:0000256" key="3">
    <source>
        <dbReference type="ARBA" id="ARBA00022448"/>
    </source>
</evidence>
<comment type="subcellular location">
    <subcellularLocation>
        <location evidence="1">Cell outer membrane</location>
        <topology evidence="1">Multi-pass membrane protein</topology>
    </subcellularLocation>
</comment>
<comment type="similarity">
    <text evidence="2">Belongs to the fimbrial export usher family.</text>
</comment>
<feature type="chain" id="PRO_5045217800" evidence="9">
    <location>
        <begin position="28"/>
        <end position="863"/>
    </location>
</feature>
<keyword evidence="13" id="KW-1185">Reference proteome</keyword>
<name>A0ABV3MZC5_9GAMM</name>
<reference evidence="12 13" key="1">
    <citation type="submission" date="2024-07" db="EMBL/GenBank/DDBJ databases">
        <authorList>
            <person name="Dulla G.F.J."/>
            <person name="Delorm J.G."/>
        </authorList>
    </citation>
    <scope>NUCLEOTIDE SEQUENCE [LARGE SCALE GENOMIC DNA]</scope>
    <source>
        <strain evidence="12 13">JGD 233</strain>
    </source>
</reference>
<dbReference type="Gene3D" id="2.60.40.3110">
    <property type="match status" value="1"/>
</dbReference>
<evidence type="ECO:0000259" key="11">
    <source>
        <dbReference type="Pfam" id="PF13954"/>
    </source>
</evidence>
<evidence type="ECO:0000259" key="10">
    <source>
        <dbReference type="Pfam" id="PF13953"/>
    </source>
</evidence>
<evidence type="ECO:0000256" key="8">
    <source>
        <dbReference type="ARBA" id="ARBA00023237"/>
    </source>
</evidence>
<dbReference type="PANTHER" id="PTHR30451:SF20">
    <property type="entry name" value="FIMBRIAE USHER"/>
    <property type="match status" value="1"/>
</dbReference>
<dbReference type="InterPro" id="IPR025949">
    <property type="entry name" value="PapC-like_C"/>
</dbReference>
<comment type="caution">
    <text evidence="12">The sequence shown here is derived from an EMBL/GenBank/DDBJ whole genome shotgun (WGS) entry which is preliminary data.</text>
</comment>
<dbReference type="Pfam" id="PF13953">
    <property type="entry name" value="PapC_C"/>
    <property type="match status" value="1"/>
</dbReference>
<dbReference type="SUPFAM" id="SSF141729">
    <property type="entry name" value="FimD N-terminal domain-like"/>
    <property type="match status" value="1"/>
</dbReference>
<dbReference type="Gene3D" id="2.60.40.2610">
    <property type="entry name" value="Outer membrane usher protein FimD, plug domain"/>
    <property type="match status" value="1"/>
</dbReference>
<dbReference type="InterPro" id="IPR037224">
    <property type="entry name" value="PapC_N_sf"/>
</dbReference>
<feature type="domain" description="PapC-like C-terminal" evidence="10">
    <location>
        <begin position="771"/>
        <end position="831"/>
    </location>
</feature>
<dbReference type="Pfam" id="PF13954">
    <property type="entry name" value="PapC_N"/>
    <property type="match status" value="1"/>
</dbReference>
<keyword evidence="8" id="KW-0998">Cell outer membrane</keyword>
<keyword evidence="4" id="KW-1134">Transmembrane beta strand</keyword>
<proteinExistence type="inferred from homology"/>
<accession>A0ABV3MZC5</accession>
<keyword evidence="7" id="KW-0472">Membrane</keyword>
<dbReference type="Proteomes" id="UP001554567">
    <property type="component" value="Unassembled WGS sequence"/>
</dbReference>